<dbReference type="InterPro" id="IPR011990">
    <property type="entry name" value="TPR-like_helical_dom_sf"/>
</dbReference>
<evidence type="ECO:0000256" key="1">
    <source>
        <dbReference type="ARBA" id="ARBA00004442"/>
    </source>
</evidence>
<evidence type="ECO:0000256" key="3">
    <source>
        <dbReference type="ARBA" id="ARBA00022729"/>
    </source>
</evidence>
<evidence type="ECO:0000313" key="13">
    <source>
        <dbReference type="Proteomes" id="UP000284434"/>
    </source>
</evidence>
<evidence type="ECO:0000313" key="11">
    <source>
        <dbReference type="Proteomes" id="UP000283426"/>
    </source>
</evidence>
<evidence type="ECO:0000313" key="8">
    <source>
        <dbReference type="EMBL" id="RGU58458.1"/>
    </source>
</evidence>
<feature type="domain" description="RagB/SusD" evidence="6">
    <location>
        <begin position="332"/>
        <end position="447"/>
    </location>
</feature>
<evidence type="ECO:0000259" key="7">
    <source>
        <dbReference type="Pfam" id="PF14322"/>
    </source>
</evidence>
<dbReference type="AlphaFoldDB" id="A0A3D1UPS4"/>
<evidence type="ECO:0000313" key="9">
    <source>
        <dbReference type="EMBL" id="RGV24919.1"/>
    </source>
</evidence>
<dbReference type="Proteomes" id="UP000283426">
    <property type="component" value="Unassembled WGS sequence"/>
</dbReference>
<protein>
    <submittedName>
        <fullName evidence="8">RagB/SusD family nutrient uptake outer membrane protein</fullName>
    </submittedName>
</protein>
<comment type="similarity">
    <text evidence="2">Belongs to the SusD family.</text>
</comment>
<evidence type="ECO:0000313" key="10">
    <source>
        <dbReference type="EMBL" id="RGY06918.1"/>
    </source>
</evidence>
<evidence type="ECO:0000256" key="2">
    <source>
        <dbReference type="ARBA" id="ARBA00006275"/>
    </source>
</evidence>
<evidence type="ECO:0000259" key="6">
    <source>
        <dbReference type="Pfam" id="PF07980"/>
    </source>
</evidence>
<dbReference type="InterPro" id="IPR033985">
    <property type="entry name" value="SusD-like_N"/>
</dbReference>
<reference evidence="11 12" key="1">
    <citation type="submission" date="2018-08" db="EMBL/GenBank/DDBJ databases">
        <title>A genome reference for cultivated species of the human gut microbiota.</title>
        <authorList>
            <person name="Zou Y."/>
            <person name="Xue W."/>
            <person name="Luo G."/>
        </authorList>
    </citation>
    <scope>NUCLEOTIDE SEQUENCE [LARGE SCALE GENOMIC DNA]</scope>
    <source>
        <strain evidence="9 11">AF14-6AC</strain>
        <strain evidence="8 12">AF16-14</strain>
        <strain evidence="10 13">OF03-11</strain>
    </source>
</reference>
<comment type="subcellular location">
    <subcellularLocation>
        <location evidence="1">Cell outer membrane</location>
    </subcellularLocation>
</comment>
<dbReference type="EMBL" id="QSCO01000010">
    <property type="protein sequence ID" value="RGY06918.1"/>
    <property type="molecule type" value="Genomic_DNA"/>
</dbReference>
<keyword evidence="3" id="KW-0732">Signal</keyword>
<dbReference type="EMBL" id="QRYW01000025">
    <property type="protein sequence ID" value="RGV24919.1"/>
    <property type="molecule type" value="Genomic_DNA"/>
</dbReference>
<evidence type="ECO:0000313" key="12">
    <source>
        <dbReference type="Proteomes" id="UP000284243"/>
    </source>
</evidence>
<dbReference type="Pfam" id="PF14322">
    <property type="entry name" value="SusD-like_3"/>
    <property type="match status" value="1"/>
</dbReference>
<accession>A0A3D1UPS4</accession>
<dbReference type="Pfam" id="PF07980">
    <property type="entry name" value="SusD_RagB"/>
    <property type="match status" value="1"/>
</dbReference>
<dbReference type="SUPFAM" id="SSF48452">
    <property type="entry name" value="TPR-like"/>
    <property type="match status" value="1"/>
</dbReference>
<organism evidence="8 12">
    <name type="scientific">Odoribacter splanchnicus</name>
    <dbReference type="NCBI Taxonomy" id="28118"/>
    <lineage>
        <taxon>Bacteria</taxon>
        <taxon>Pseudomonadati</taxon>
        <taxon>Bacteroidota</taxon>
        <taxon>Bacteroidia</taxon>
        <taxon>Bacteroidales</taxon>
        <taxon>Odoribacteraceae</taxon>
        <taxon>Odoribacter</taxon>
    </lineage>
</organism>
<dbReference type="Proteomes" id="UP000284243">
    <property type="component" value="Unassembled WGS sequence"/>
</dbReference>
<keyword evidence="4" id="KW-0472">Membrane</keyword>
<dbReference type="Proteomes" id="UP000284434">
    <property type="component" value="Unassembled WGS sequence"/>
</dbReference>
<name>A0A3D1UPS4_9BACT</name>
<dbReference type="Gene3D" id="1.25.40.390">
    <property type="match status" value="1"/>
</dbReference>
<feature type="domain" description="SusD-like N-terminal" evidence="7">
    <location>
        <begin position="25"/>
        <end position="244"/>
    </location>
</feature>
<proteinExistence type="inferred from homology"/>
<evidence type="ECO:0000256" key="5">
    <source>
        <dbReference type="ARBA" id="ARBA00023237"/>
    </source>
</evidence>
<gene>
    <name evidence="9" type="ORF">DWW24_12255</name>
    <name evidence="8" type="ORF">DWW57_01710</name>
    <name evidence="10" type="ORF">DXA53_08705</name>
</gene>
<dbReference type="RefSeq" id="WP_013613671.1">
    <property type="nucleotide sequence ID" value="NZ_JABWDG010000020.1"/>
</dbReference>
<dbReference type="InterPro" id="IPR012944">
    <property type="entry name" value="SusD_RagB_dom"/>
</dbReference>
<evidence type="ECO:0000256" key="4">
    <source>
        <dbReference type="ARBA" id="ARBA00023136"/>
    </source>
</evidence>
<keyword evidence="5" id="KW-0998">Cell outer membrane</keyword>
<dbReference type="PROSITE" id="PS51257">
    <property type="entry name" value="PROKAR_LIPOPROTEIN"/>
    <property type="match status" value="1"/>
</dbReference>
<comment type="caution">
    <text evidence="8">The sequence shown here is derived from an EMBL/GenBank/DDBJ whole genome shotgun (WGS) entry which is preliminary data.</text>
</comment>
<dbReference type="OMA" id="GQIFYMY"/>
<dbReference type="GeneID" id="61276759"/>
<sequence length="480" mass="55426">MNKLRYNVSFWLGALFLFVTGGCSDYFDVRPKSQVLADELFSTEEGFSDQLTGVYKRLASTSLYGQEMTFGLAEALTQNYDLATGSEYYEAGLYNYENTAVKNKITTVWSQMYSAIANLNIMLEYIDKNPAMFSGDNYRIYKGEALGLRAFLHLDLLRMFAPSYASNAQAPAIPYVMTYSTAVTPQSTVDKVLDYVIADAREALGLLETDPLFLADSLEAYTYRNDRSYRFNYYAVAATLARAYQWKGGADNLAQALVYARKVIEEKKFSWVHYTSITSSNAYERDLLFASELLFRLNVLDMDDIIGPYFKEQTDKTKKLSPSEEMWDDIYEVSTKAYGQDWRHTYHWTYSGSDPYLSKFWQYENGTYKNFMPVLRWSEMYYIAAEASLNTDSRQAVRYLNTVRNNRYLDFDPLDENLPVTQIQNEIYKEYRKELVGEGQLFYYYKRLNFASIPGSAVSGSDDIYVLPMPENEVEFGNRQ</sequence>
<dbReference type="EMBL" id="QRYC01000002">
    <property type="protein sequence ID" value="RGU58458.1"/>
    <property type="molecule type" value="Genomic_DNA"/>
</dbReference>